<dbReference type="HAMAP" id="MF_00376">
    <property type="entry name" value="Dephospho_CoA_kinase"/>
    <property type="match status" value="1"/>
</dbReference>
<dbReference type="EC" id="2.7.1.24" evidence="3 4"/>
<reference evidence="6" key="1">
    <citation type="journal article" date="2019" name="Int. J. Syst. Evol. Microbiol.">
        <title>The Global Catalogue of Microorganisms (GCM) 10K type strain sequencing project: providing services to taxonomists for standard genome sequencing and annotation.</title>
        <authorList>
            <consortium name="The Broad Institute Genomics Platform"/>
            <consortium name="The Broad Institute Genome Sequencing Center for Infectious Disease"/>
            <person name="Wu L."/>
            <person name="Ma J."/>
        </authorList>
    </citation>
    <scope>NUCLEOTIDE SEQUENCE [LARGE SCALE GENOMIC DNA]</scope>
    <source>
        <strain evidence="6">CGMCC 1.19032</strain>
    </source>
</reference>
<comment type="catalytic activity">
    <reaction evidence="3">
        <text>3'-dephospho-CoA + ATP = ADP + CoA + H(+)</text>
        <dbReference type="Rhea" id="RHEA:18245"/>
        <dbReference type="ChEBI" id="CHEBI:15378"/>
        <dbReference type="ChEBI" id="CHEBI:30616"/>
        <dbReference type="ChEBI" id="CHEBI:57287"/>
        <dbReference type="ChEBI" id="CHEBI:57328"/>
        <dbReference type="ChEBI" id="CHEBI:456216"/>
        <dbReference type="EC" id="2.7.1.24"/>
    </reaction>
</comment>
<keyword evidence="2 3" id="KW-0067">ATP-binding</keyword>
<dbReference type="GO" id="GO:0004140">
    <property type="term" value="F:dephospho-CoA kinase activity"/>
    <property type="evidence" value="ECO:0007669"/>
    <property type="project" value="UniProtKB-EC"/>
</dbReference>
<dbReference type="PROSITE" id="PS51219">
    <property type="entry name" value="DPCK"/>
    <property type="match status" value="1"/>
</dbReference>
<organism evidence="5 6">
    <name type="scientific">Enterococcus lemanii</name>
    <dbReference type="NCBI Taxonomy" id="1159752"/>
    <lineage>
        <taxon>Bacteria</taxon>
        <taxon>Bacillati</taxon>
        <taxon>Bacillota</taxon>
        <taxon>Bacilli</taxon>
        <taxon>Lactobacillales</taxon>
        <taxon>Enterococcaceae</taxon>
        <taxon>Enterococcus</taxon>
    </lineage>
</organism>
<dbReference type="Proteomes" id="UP001595969">
    <property type="component" value="Unassembled WGS sequence"/>
</dbReference>
<dbReference type="EMBL" id="JBHSGS010000016">
    <property type="protein sequence ID" value="MFC4718744.1"/>
    <property type="molecule type" value="Genomic_DNA"/>
</dbReference>
<dbReference type="SUPFAM" id="SSF52540">
    <property type="entry name" value="P-loop containing nucleoside triphosphate hydrolases"/>
    <property type="match status" value="1"/>
</dbReference>
<evidence type="ECO:0000256" key="2">
    <source>
        <dbReference type="ARBA" id="ARBA00022840"/>
    </source>
</evidence>
<dbReference type="RefSeq" id="WP_204653490.1">
    <property type="nucleotide sequence ID" value="NZ_JAFBFD010000010.1"/>
</dbReference>
<comment type="caution">
    <text evidence="5">The sequence shown here is derived from an EMBL/GenBank/DDBJ whole genome shotgun (WGS) entry which is preliminary data.</text>
</comment>
<comment type="similarity">
    <text evidence="3">Belongs to the CoaE family.</text>
</comment>
<dbReference type="CDD" id="cd02022">
    <property type="entry name" value="DPCK"/>
    <property type="match status" value="1"/>
</dbReference>
<name>A0ABV9MUL4_9ENTE</name>
<evidence type="ECO:0000256" key="1">
    <source>
        <dbReference type="ARBA" id="ARBA00022741"/>
    </source>
</evidence>
<keyword evidence="3 5" id="KW-0808">Transferase</keyword>
<keyword evidence="3 5" id="KW-0418">Kinase</keyword>
<dbReference type="PANTHER" id="PTHR10695:SF46">
    <property type="entry name" value="BIFUNCTIONAL COENZYME A SYNTHASE-RELATED"/>
    <property type="match status" value="1"/>
</dbReference>
<evidence type="ECO:0000313" key="5">
    <source>
        <dbReference type="EMBL" id="MFC4718744.1"/>
    </source>
</evidence>
<dbReference type="Pfam" id="PF01121">
    <property type="entry name" value="CoaE"/>
    <property type="match status" value="1"/>
</dbReference>
<comment type="function">
    <text evidence="3">Catalyzes the phosphorylation of the 3'-hydroxyl group of dephosphocoenzyme A to form coenzyme A.</text>
</comment>
<accession>A0ABV9MUL4</accession>
<dbReference type="InterPro" id="IPR001977">
    <property type="entry name" value="Depp_CoAkinase"/>
</dbReference>
<evidence type="ECO:0000256" key="3">
    <source>
        <dbReference type="HAMAP-Rule" id="MF_00376"/>
    </source>
</evidence>
<dbReference type="PANTHER" id="PTHR10695">
    <property type="entry name" value="DEPHOSPHO-COA KINASE-RELATED"/>
    <property type="match status" value="1"/>
</dbReference>
<comment type="pathway">
    <text evidence="3">Cofactor biosynthesis; coenzyme A biosynthesis; CoA from (R)-pantothenate: step 5/5.</text>
</comment>
<dbReference type="Gene3D" id="3.40.50.300">
    <property type="entry name" value="P-loop containing nucleotide triphosphate hydrolases"/>
    <property type="match status" value="1"/>
</dbReference>
<keyword evidence="1 3" id="KW-0547">Nucleotide-binding</keyword>
<comment type="subcellular location">
    <subcellularLocation>
        <location evidence="3">Cytoplasm</location>
    </subcellularLocation>
</comment>
<evidence type="ECO:0000256" key="4">
    <source>
        <dbReference type="NCBIfam" id="TIGR00152"/>
    </source>
</evidence>
<feature type="binding site" evidence="3">
    <location>
        <begin position="12"/>
        <end position="17"/>
    </location>
    <ligand>
        <name>ATP</name>
        <dbReference type="ChEBI" id="CHEBI:30616"/>
    </ligand>
</feature>
<gene>
    <name evidence="3 5" type="primary">coaE</name>
    <name evidence="5" type="ORF">ACFO5I_03165</name>
</gene>
<protein>
    <recommendedName>
        <fullName evidence="3 4">Dephospho-CoA kinase</fullName>
        <ecNumber evidence="3 4">2.7.1.24</ecNumber>
    </recommendedName>
    <alternativeName>
        <fullName evidence="3">Dephosphocoenzyme A kinase</fullName>
    </alternativeName>
</protein>
<sequence length="198" mass="22418">MGFVLGLTGGIASGKSTVLQFFKDYHFPIVDGDQIAREIVRVGQPALAALVAHFGQEILLENKELDRKKLGALIFADATKRKELDALLNPFLRKAIYQEVEKKKKQAALTVVDLPLLYEGHYERLMDQVAVVYLPKESQMQRLMQRDNLSKEAAEQRIASQMSIEEKKERADILFDNRGSLAETKQQVNTWLKGQGFL</sequence>
<keyword evidence="6" id="KW-1185">Reference proteome</keyword>
<proteinExistence type="inferred from homology"/>
<dbReference type="InterPro" id="IPR027417">
    <property type="entry name" value="P-loop_NTPase"/>
</dbReference>
<keyword evidence="3" id="KW-0173">Coenzyme A biosynthesis</keyword>
<evidence type="ECO:0000313" key="6">
    <source>
        <dbReference type="Proteomes" id="UP001595969"/>
    </source>
</evidence>
<dbReference type="NCBIfam" id="TIGR00152">
    <property type="entry name" value="dephospho-CoA kinase"/>
    <property type="match status" value="1"/>
</dbReference>
<keyword evidence="3" id="KW-0963">Cytoplasm</keyword>